<dbReference type="EMBL" id="CAJVQB010148928">
    <property type="protein sequence ID" value="CAG8855394.1"/>
    <property type="molecule type" value="Genomic_DNA"/>
</dbReference>
<name>A0ABN7XJH5_GIGMA</name>
<feature type="non-terminal residue" evidence="1">
    <location>
        <position position="1"/>
    </location>
</feature>
<dbReference type="Proteomes" id="UP000789901">
    <property type="component" value="Unassembled WGS sequence"/>
</dbReference>
<evidence type="ECO:0000313" key="2">
    <source>
        <dbReference type="Proteomes" id="UP000789901"/>
    </source>
</evidence>
<comment type="caution">
    <text evidence="1">The sequence shown here is derived from an EMBL/GenBank/DDBJ whole genome shotgun (WGS) entry which is preliminary data.</text>
</comment>
<reference evidence="1 2" key="1">
    <citation type="submission" date="2021-06" db="EMBL/GenBank/DDBJ databases">
        <authorList>
            <person name="Kallberg Y."/>
            <person name="Tangrot J."/>
            <person name="Rosling A."/>
        </authorList>
    </citation>
    <scope>NUCLEOTIDE SEQUENCE [LARGE SCALE GENOMIC DNA]</scope>
    <source>
        <strain evidence="1 2">120-4 pot B 10/14</strain>
    </source>
</reference>
<evidence type="ECO:0000313" key="1">
    <source>
        <dbReference type="EMBL" id="CAG8855394.1"/>
    </source>
</evidence>
<feature type="non-terminal residue" evidence="1">
    <location>
        <position position="81"/>
    </location>
</feature>
<accession>A0ABN7XJH5</accession>
<organism evidence="1 2">
    <name type="scientific">Gigaspora margarita</name>
    <dbReference type="NCBI Taxonomy" id="4874"/>
    <lineage>
        <taxon>Eukaryota</taxon>
        <taxon>Fungi</taxon>
        <taxon>Fungi incertae sedis</taxon>
        <taxon>Mucoromycota</taxon>
        <taxon>Glomeromycotina</taxon>
        <taxon>Glomeromycetes</taxon>
        <taxon>Diversisporales</taxon>
        <taxon>Gigasporaceae</taxon>
        <taxon>Gigaspora</taxon>
    </lineage>
</organism>
<proteinExistence type="predicted"/>
<protein>
    <submittedName>
        <fullName evidence="1">24007_t:CDS:1</fullName>
    </submittedName>
</protein>
<sequence>ETLNHSESRCFIIEDVEEKLYSLSSSYQMNKTEIQHFKAYYATALNKPINQLKSITNSVQKYGKLQTKQGLIINSRLSNRK</sequence>
<gene>
    <name evidence="1" type="ORF">GMARGA_LOCUS44215</name>
</gene>
<keyword evidence="2" id="KW-1185">Reference proteome</keyword>